<sequence>MNSSLLLGIFAVCLIGGEIPRLPGLRAFTYRSPCVHCSLCTSFVFYIHSSFIVHKRSPNSIQRVVCSPFAQSALSVCSLFTHCSNGKVEHLRDCNHLAT</sequence>
<accession>K1RAA8</accession>
<dbReference type="HOGENOM" id="CLU_2322616_0_0_1"/>
<name>K1RAA8_MAGGI</name>
<gene>
    <name evidence="1" type="ORF">CGI_10024979</name>
</gene>
<organism evidence="1">
    <name type="scientific">Magallana gigas</name>
    <name type="common">Pacific oyster</name>
    <name type="synonym">Crassostrea gigas</name>
    <dbReference type="NCBI Taxonomy" id="29159"/>
    <lineage>
        <taxon>Eukaryota</taxon>
        <taxon>Metazoa</taxon>
        <taxon>Spiralia</taxon>
        <taxon>Lophotrochozoa</taxon>
        <taxon>Mollusca</taxon>
        <taxon>Bivalvia</taxon>
        <taxon>Autobranchia</taxon>
        <taxon>Pteriomorphia</taxon>
        <taxon>Ostreida</taxon>
        <taxon>Ostreoidea</taxon>
        <taxon>Ostreidae</taxon>
        <taxon>Magallana</taxon>
    </lineage>
</organism>
<dbReference type="AlphaFoldDB" id="K1RAA8"/>
<evidence type="ECO:0000313" key="1">
    <source>
        <dbReference type="EMBL" id="EKC30981.1"/>
    </source>
</evidence>
<dbReference type="EMBL" id="JH818313">
    <property type="protein sequence ID" value="EKC30981.1"/>
    <property type="molecule type" value="Genomic_DNA"/>
</dbReference>
<protein>
    <submittedName>
        <fullName evidence="1">Uncharacterized protein</fullName>
    </submittedName>
</protein>
<reference evidence="1" key="1">
    <citation type="journal article" date="2012" name="Nature">
        <title>The oyster genome reveals stress adaptation and complexity of shell formation.</title>
        <authorList>
            <person name="Zhang G."/>
            <person name="Fang X."/>
            <person name="Guo X."/>
            <person name="Li L."/>
            <person name="Luo R."/>
            <person name="Xu F."/>
            <person name="Yang P."/>
            <person name="Zhang L."/>
            <person name="Wang X."/>
            <person name="Qi H."/>
            <person name="Xiong Z."/>
            <person name="Que H."/>
            <person name="Xie Y."/>
            <person name="Holland P.W."/>
            <person name="Paps J."/>
            <person name="Zhu Y."/>
            <person name="Wu F."/>
            <person name="Chen Y."/>
            <person name="Wang J."/>
            <person name="Peng C."/>
            <person name="Meng J."/>
            <person name="Yang L."/>
            <person name="Liu J."/>
            <person name="Wen B."/>
            <person name="Zhang N."/>
            <person name="Huang Z."/>
            <person name="Zhu Q."/>
            <person name="Feng Y."/>
            <person name="Mount A."/>
            <person name="Hedgecock D."/>
            <person name="Xu Z."/>
            <person name="Liu Y."/>
            <person name="Domazet-Loso T."/>
            <person name="Du Y."/>
            <person name="Sun X."/>
            <person name="Zhang S."/>
            <person name="Liu B."/>
            <person name="Cheng P."/>
            <person name="Jiang X."/>
            <person name="Li J."/>
            <person name="Fan D."/>
            <person name="Wang W."/>
            <person name="Fu W."/>
            <person name="Wang T."/>
            <person name="Wang B."/>
            <person name="Zhang J."/>
            <person name="Peng Z."/>
            <person name="Li Y."/>
            <person name="Li N."/>
            <person name="Wang J."/>
            <person name="Chen M."/>
            <person name="He Y."/>
            <person name="Tan F."/>
            <person name="Song X."/>
            <person name="Zheng Q."/>
            <person name="Huang R."/>
            <person name="Yang H."/>
            <person name="Du X."/>
            <person name="Chen L."/>
            <person name="Yang M."/>
            <person name="Gaffney P.M."/>
            <person name="Wang S."/>
            <person name="Luo L."/>
            <person name="She Z."/>
            <person name="Ming Y."/>
            <person name="Huang W."/>
            <person name="Zhang S."/>
            <person name="Huang B."/>
            <person name="Zhang Y."/>
            <person name="Qu T."/>
            <person name="Ni P."/>
            <person name="Miao G."/>
            <person name="Wang J."/>
            <person name="Wang Q."/>
            <person name="Steinberg C.E."/>
            <person name="Wang H."/>
            <person name="Li N."/>
            <person name="Qian L."/>
            <person name="Zhang G."/>
            <person name="Li Y."/>
            <person name="Yang H."/>
            <person name="Liu X."/>
            <person name="Wang J."/>
            <person name="Yin Y."/>
            <person name="Wang J."/>
        </authorList>
    </citation>
    <scope>NUCLEOTIDE SEQUENCE [LARGE SCALE GENOMIC DNA]</scope>
    <source>
        <strain evidence="1">05x7-T-G4-1.051#20</strain>
    </source>
</reference>
<dbReference type="InParanoid" id="K1RAA8"/>
<proteinExistence type="predicted"/>